<dbReference type="AlphaFoldDB" id="A0A9R0HY08"/>
<proteinExistence type="predicted"/>
<protein>
    <recommendedName>
        <fullName evidence="1">Retrotransposon gag domain-containing protein</fullName>
    </recommendedName>
</protein>
<dbReference type="PANTHER" id="PTHR33223:SF10">
    <property type="entry name" value="AMINOTRANSFERASE-LIKE PLANT MOBILE DOMAIN-CONTAINING PROTEIN"/>
    <property type="match status" value="1"/>
</dbReference>
<dbReference type="RefSeq" id="XP_021839099.1">
    <property type="nucleotide sequence ID" value="XM_021983407.1"/>
</dbReference>
<sequence length="162" mass="18455">MAAYAAQMNVQTGCGATWCRYFPTTLKGFALIWFNKHVPNGSIKSYNELEKLFTSQFAAARRPQKTSVNLIAVRQGETENLRNYIKRFNEEVLKIHNLKEKTKFATLLAGLQPDDFKFKLIVSGVSNLEEAMEKAQMHIQATNICKINWGGERGTRQKQKPN</sequence>
<keyword evidence="2" id="KW-1185">Reference proteome</keyword>
<evidence type="ECO:0000259" key="1">
    <source>
        <dbReference type="Pfam" id="PF03732"/>
    </source>
</evidence>
<dbReference type="Pfam" id="PF03732">
    <property type="entry name" value="Retrotrans_gag"/>
    <property type="match status" value="1"/>
</dbReference>
<reference evidence="2" key="1">
    <citation type="journal article" date="2021" name="Nat. Commun.">
        <title>Genomic analyses provide insights into spinach domestication and the genetic basis of agronomic traits.</title>
        <authorList>
            <person name="Cai X."/>
            <person name="Sun X."/>
            <person name="Xu C."/>
            <person name="Sun H."/>
            <person name="Wang X."/>
            <person name="Ge C."/>
            <person name="Zhang Z."/>
            <person name="Wang Q."/>
            <person name="Fei Z."/>
            <person name="Jiao C."/>
            <person name="Wang Q."/>
        </authorList>
    </citation>
    <scope>NUCLEOTIDE SEQUENCE [LARGE SCALE GENOMIC DNA]</scope>
    <source>
        <strain evidence="2">cv. Varoflay</strain>
    </source>
</reference>
<dbReference type="GeneID" id="110778863"/>
<dbReference type="OrthoDB" id="1737504at2759"/>
<dbReference type="InterPro" id="IPR005162">
    <property type="entry name" value="Retrotrans_gag_dom"/>
</dbReference>
<accession>A0A9R0HY08</accession>
<dbReference type="Proteomes" id="UP000813463">
    <property type="component" value="Chromosome 4"/>
</dbReference>
<reference evidence="3" key="2">
    <citation type="submission" date="2025-08" db="UniProtKB">
        <authorList>
            <consortium name="RefSeq"/>
        </authorList>
    </citation>
    <scope>IDENTIFICATION</scope>
    <source>
        <tissue evidence="3">Leaf</tissue>
    </source>
</reference>
<evidence type="ECO:0000313" key="3">
    <source>
        <dbReference type="RefSeq" id="XP_021839099.1"/>
    </source>
</evidence>
<feature type="domain" description="Retrotransposon gag" evidence="1">
    <location>
        <begin position="21"/>
        <end position="113"/>
    </location>
</feature>
<dbReference type="KEGG" id="soe:110778863"/>
<name>A0A9R0HY08_SPIOL</name>
<gene>
    <name evidence="3" type="primary">LOC110778863</name>
</gene>
<organism evidence="2 3">
    <name type="scientific">Spinacia oleracea</name>
    <name type="common">Spinach</name>
    <dbReference type="NCBI Taxonomy" id="3562"/>
    <lineage>
        <taxon>Eukaryota</taxon>
        <taxon>Viridiplantae</taxon>
        <taxon>Streptophyta</taxon>
        <taxon>Embryophyta</taxon>
        <taxon>Tracheophyta</taxon>
        <taxon>Spermatophyta</taxon>
        <taxon>Magnoliopsida</taxon>
        <taxon>eudicotyledons</taxon>
        <taxon>Gunneridae</taxon>
        <taxon>Pentapetalae</taxon>
        <taxon>Caryophyllales</taxon>
        <taxon>Chenopodiaceae</taxon>
        <taxon>Chenopodioideae</taxon>
        <taxon>Anserineae</taxon>
        <taxon>Spinacia</taxon>
    </lineage>
</organism>
<evidence type="ECO:0000313" key="2">
    <source>
        <dbReference type="Proteomes" id="UP000813463"/>
    </source>
</evidence>
<dbReference type="PANTHER" id="PTHR33223">
    <property type="entry name" value="CCHC-TYPE DOMAIN-CONTAINING PROTEIN"/>
    <property type="match status" value="1"/>
</dbReference>